<keyword evidence="3" id="KW-1185">Reference proteome</keyword>
<reference evidence="2 3" key="1">
    <citation type="submission" date="2014-12" db="EMBL/GenBank/DDBJ databases">
        <title>Isolation of bacteria from lake water.</title>
        <authorList>
            <person name="Sheng K.-Y."/>
            <person name="Chin P.-S."/>
            <person name="Chan K.-G."/>
            <person name="Tan G.S."/>
        </authorList>
    </citation>
    <scope>NUCLEOTIDE SEQUENCE [LARGE SCALE GENOMIC DNA]</scope>
    <source>
        <strain evidence="2 3">KY4</strain>
    </source>
</reference>
<evidence type="ECO:0000256" key="1">
    <source>
        <dbReference type="SAM" id="MobiDB-lite"/>
    </source>
</evidence>
<accession>A0A0D7KGK6</accession>
<organism evidence="2 3">
    <name type="scientific">Acidovorax temperans</name>
    <dbReference type="NCBI Taxonomy" id="80878"/>
    <lineage>
        <taxon>Bacteria</taxon>
        <taxon>Pseudomonadati</taxon>
        <taxon>Pseudomonadota</taxon>
        <taxon>Betaproteobacteria</taxon>
        <taxon>Burkholderiales</taxon>
        <taxon>Comamonadaceae</taxon>
        <taxon>Acidovorax</taxon>
    </lineage>
</organism>
<name>A0A0D7KGK6_9BURK</name>
<dbReference type="Proteomes" id="UP000032566">
    <property type="component" value="Unassembled WGS sequence"/>
</dbReference>
<dbReference type="PATRIC" id="fig|80878.5.peg.842"/>
<evidence type="ECO:0000313" key="3">
    <source>
        <dbReference type="Proteomes" id="UP000032566"/>
    </source>
</evidence>
<comment type="caution">
    <text evidence="2">The sequence shown here is derived from an EMBL/GenBank/DDBJ whole genome shotgun (WGS) entry which is preliminary data.</text>
</comment>
<proteinExistence type="predicted"/>
<dbReference type="AlphaFoldDB" id="A0A0D7KGK6"/>
<dbReference type="OrthoDB" id="7069080at2"/>
<feature type="region of interest" description="Disordered" evidence="1">
    <location>
        <begin position="589"/>
        <end position="611"/>
    </location>
</feature>
<dbReference type="RefSeq" id="WP_044394680.1">
    <property type="nucleotide sequence ID" value="NZ_JXYQ01000002.1"/>
</dbReference>
<evidence type="ECO:0000313" key="2">
    <source>
        <dbReference type="EMBL" id="KJA12348.1"/>
    </source>
</evidence>
<gene>
    <name evidence="2" type="ORF">RP29_00320</name>
</gene>
<protein>
    <recommendedName>
        <fullName evidence="4">Restriction endonuclease</fullName>
    </recommendedName>
</protein>
<dbReference type="EMBL" id="JXYQ01000002">
    <property type="protein sequence ID" value="KJA12348.1"/>
    <property type="molecule type" value="Genomic_DNA"/>
</dbReference>
<feature type="compositionally biased region" description="Low complexity" evidence="1">
    <location>
        <begin position="601"/>
        <end position="611"/>
    </location>
</feature>
<evidence type="ECO:0008006" key="4">
    <source>
        <dbReference type="Google" id="ProtNLM"/>
    </source>
</evidence>
<dbReference type="STRING" id="80878.RP29_00320"/>
<sequence length="611" mass="68290">MSADRIVYCLERVSDYRDFERLCSALLAGTDYPGIDPLGGTGDEGRDAIIRTDASGRRIVFAYTVRGDWLTKLKSDCNRVQERQHNPNVVVFVCTEALSAADKDKAHELLAKTYGWTLDLYDLERLRVQLVGPQRHLLAQHPSIFTPPFFPQSGGQSLAESRDTILIDHVDADHALATWLSRRLTLAGYRTWCRGTAPVAGENPDDSVRKLIDLRGCQYLPVLSSASLNDALLLERCALAAAKESFVLPCSCAVAPDSRLPSRMRSVAPADFSSSWKAGLTQVLLRLSALGIRPSLEGDLGKQIALRDYLPSRVTVAKPEPVFANMFALQLPSAMLIHDLSRALKEAEREELRTRWAFAELSPDRLVSFTPHPQGCLPLRSNHHPEFSWADIAQRDSKKTEDLAKELVSRSLNLICLQKGLKYCPDREVFYFPERDDGEWSQPFRHVDGRTTRVQLTGERTRTRGDDVQTSLYQLAPKFRPQRDFDGAWNVVLNIYVRVTDAEGKPYELKEITRRRKAVTRGWWNNHFLARMLGIIQALETSVGRIEMGEGKRAVVLDTAPLSWQCPVGLDVTALSGQADLGEELAAYRTRDDEETDEADSTPAATEGSAA</sequence>